<evidence type="ECO:0000256" key="5">
    <source>
        <dbReference type="ARBA" id="ARBA00022975"/>
    </source>
</evidence>
<feature type="binding site" evidence="6">
    <location>
        <position position="158"/>
    </location>
    <ligand>
        <name>Zn(2+)</name>
        <dbReference type="ChEBI" id="CHEBI:29105"/>
        <label>1</label>
    </ligand>
</feature>
<dbReference type="InterPro" id="IPR050138">
    <property type="entry name" value="DHOase/Allantoinase_Hydrolase"/>
</dbReference>
<dbReference type="Proteomes" id="UP000298602">
    <property type="component" value="Chromosome"/>
</dbReference>
<gene>
    <name evidence="6" type="primary">pyrC</name>
    <name evidence="8" type="ORF">FDQ92_08330</name>
</gene>
<dbReference type="AlphaFoldDB" id="A0A4P8L620"/>
<dbReference type="HAMAP" id="MF_00220_B">
    <property type="entry name" value="PyrC_classI_B"/>
    <property type="match status" value="1"/>
</dbReference>
<comment type="cofactor">
    <cofactor evidence="6">
        <name>Zn(2+)</name>
        <dbReference type="ChEBI" id="CHEBI:29105"/>
    </cofactor>
    <text evidence="6">Binds 2 Zn(2+) ions per subunit.</text>
</comment>
<evidence type="ECO:0000256" key="3">
    <source>
        <dbReference type="ARBA" id="ARBA00022723"/>
    </source>
</evidence>
<dbReference type="UniPathway" id="UPA00070">
    <property type="reaction ID" value="UER00117"/>
</dbReference>
<dbReference type="GO" id="GO:0008270">
    <property type="term" value="F:zinc ion binding"/>
    <property type="evidence" value="ECO:0007669"/>
    <property type="project" value="UniProtKB-UniRule"/>
</dbReference>
<dbReference type="GO" id="GO:0006145">
    <property type="term" value="P:purine nucleobase catabolic process"/>
    <property type="evidence" value="ECO:0007669"/>
    <property type="project" value="TreeGrafter"/>
</dbReference>
<comment type="pathway">
    <text evidence="6">Pyrimidine metabolism; UMP biosynthesis via de novo pathway; (S)-dihydroorotate from bicarbonate: step 3/3.</text>
</comment>
<dbReference type="PANTHER" id="PTHR43668">
    <property type="entry name" value="ALLANTOINASE"/>
    <property type="match status" value="1"/>
</dbReference>
<dbReference type="GO" id="GO:0004038">
    <property type="term" value="F:allantoinase activity"/>
    <property type="evidence" value="ECO:0007669"/>
    <property type="project" value="TreeGrafter"/>
</dbReference>
<keyword evidence="6" id="KW-0862">Zinc</keyword>
<feature type="binding site" evidence="6">
    <location>
        <position position="311"/>
    </location>
    <ligand>
        <name>Zn(2+)</name>
        <dbReference type="ChEBI" id="CHEBI:29105"/>
        <label>1</label>
    </ligand>
</feature>
<comment type="function">
    <text evidence="1 6">Catalyzes the reversible cyclization of carbamoyl aspartate to dihydroorotate.</text>
</comment>
<dbReference type="Pfam" id="PF12890">
    <property type="entry name" value="DHOase"/>
    <property type="match status" value="1"/>
</dbReference>
<dbReference type="OrthoDB" id="9803027at2"/>
<dbReference type="InterPro" id="IPR024403">
    <property type="entry name" value="DHOase_cat"/>
</dbReference>
<accession>A0A4P8L620</accession>
<feature type="binding site" evidence="6">
    <location>
        <position position="185"/>
    </location>
    <ligand>
        <name>Zn(2+)</name>
        <dbReference type="ChEBI" id="CHEBI:29105"/>
        <label>2</label>
    </ligand>
</feature>
<keyword evidence="5 6" id="KW-0665">Pyrimidine biosynthesis</keyword>
<dbReference type="EMBL" id="CP040098">
    <property type="protein sequence ID" value="QCQ23507.1"/>
    <property type="molecule type" value="Genomic_DNA"/>
</dbReference>
<dbReference type="InterPro" id="IPR011059">
    <property type="entry name" value="Metal-dep_hydrolase_composite"/>
</dbReference>
<evidence type="ECO:0000256" key="4">
    <source>
        <dbReference type="ARBA" id="ARBA00022801"/>
    </source>
</evidence>
<comment type="caution">
    <text evidence="6">Lacks conserved residue(s) required for the propagation of feature annotation.</text>
</comment>
<feature type="binding site" evidence="6">
    <location>
        <position position="315"/>
    </location>
    <ligand>
        <name>substrate</name>
    </ligand>
</feature>
<evidence type="ECO:0000313" key="9">
    <source>
        <dbReference type="Proteomes" id="UP000298602"/>
    </source>
</evidence>
<evidence type="ECO:0000256" key="2">
    <source>
        <dbReference type="ARBA" id="ARBA00010286"/>
    </source>
</evidence>
<keyword evidence="9" id="KW-1185">Reference proteome</keyword>
<comment type="catalytic activity">
    <reaction evidence="6">
        <text>(S)-dihydroorotate + H2O = N-carbamoyl-L-aspartate + H(+)</text>
        <dbReference type="Rhea" id="RHEA:24296"/>
        <dbReference type="ChEBI" id="CHEBI:15377"/>
        <dbReference type="ChEBI" id="CHEBI:15378"/>
        <dbReference type="ChEBI" id="CHEBI:30864"/>
        <dbReference type="ChEBI" id="CHEBI:32814"/>
        <dbReference type="EC" id="3.5.2.3"/>
    </reaction>
</comment>
<reference evidence="8 9" key="2">
    <citation type="submission" date="2019-05" db="EMBL/GenBank/DDBJ databases">
        <authorList>
            <person name="Suflita J.M."/>
            <person name="Marks C.R."/>
        </authorList>
    </citation>
    <scope>NUCLEOTIDE SEQUENCE [LARGE SCALE GENOMIC DNA]</scope>
    <source>
        <strain evidence="8 9">ALDC</strain>
    </source>
</reference>
<feature type="binding site" evidence="6">
    <location>
        <position position="284"/>
    </location>
    <ligand>
        <name>substrate</name>
    </ligand>
</feature>
<keyword evidence="4 6" id="KW-0378">Hydrolase</keyword>
<dbReference type="InterPro" id="IPR002195">
    <property type="entry name" value="Dihydroorotase_CS"/>
</dbReference>
<evidence type="ECO:0000256" key="6">
    <source>
        <dbReference type="HAMAP-Rule" id="MF_00220"/>
    </source>
</evidence>
<organism evidence="8 9">
    <name type="scientific">Desulfoglaeba alkanexedens ALDC</name>
    <dbReference type="NCBI Taxonomy" id="980445"/>
    <lineage>
        <taxon>Bacteria</taxon>
        <taxon>Pseudomonadati</taxon>
        <taxon>Thermodesulfobacteriota</taxon>
        <taxon>Syntrophobacteria</taxon>
        <taxon>Syntrophobacterales</taxon>
        <taxon>Syntrophobacteraceae</taxon>
        <taxon>Desulfoglaeba</taxon>
    </lineage>
</organism>
<evidence type="ECO:0000256" key="1">
    <source>
        <dbReference type="ARBA" id="ARBA00002368"/>
    </source>
</evidence>
<dbReference type="InterPro" id="IPR004722">
    <property type="entry name" value="DHOase"/>
</dbReference>
<feature type="domain" description="Dihydroorotase catalytic" evidence="7">
    <location>
        <begin position="58"/>
        <end position="242"/>
    </location>
</feature>
<dbReference type="RefSeq" id="WP_137425772.1">
    <property type="nucleotide sequence ID" value="NZ_CP040098.1"/>
</dbReference>
<comment type="similarity">
    <text evidence="2 6">Belongs to the metallo-dependent hydrolases superfamily. DHOase family. Class I DHOase subfamily.</text>
</comment>
<reference evidence="8 9" key="1">
    <citation type="submission" date="2019-05" db="EMBL/GenBank/DDBJ databases">
        <title>The Complete Genome Sequence of the n-alkane-degrading Desulfoglaeba alkanexedens ALDC reveals multiple alkylsuccinate synthase gene clusters.</title>
        <authorList>
            <person name="Callaghan A.V."/>
            <person name="Davidova I.A."/>
            <person name="Duncan K.E."/>
            <person name="Morris B."/>
            <person name="McInerney M.J."/>
        </authorList>
    </citation>
    <scope>NUCLEOTIDE SEQUENCE [LARGE SCALE GENOMIC DNA]</scope>
    <source>
        <strain evidence="8 9">ALDC</strain>
    </source>
</reference>
<sequence length="432" mass="46434">MLDVLVRGARVIDPASGLDETADVWVVAGRVQRIAPRLDLPAERIEETRVVDGAGLWLVPGFFDMHVHLREPGEEYKETIATGTASAVSGGYAAVACMPNTNPVNDCAPVTEFILKRAEQAGSCTVFPVGAISKGLRGKELSEFGELRAAGAVAVTDDGRPVTDGRLMRRALEYARRFDLVVISHAEDLSLSEGGLMNEGAMSTRLGLRGIPWVAESAMVARDLMLAELTGSRIHIAHVSTEASVRLIREAKSRGVPVTAETAPHYFTLSDDVLSGFDTVYKVNPPLRSREDRKAVKEALADGTIDCIATDHAPHSLLEKDIEFEYAASGMIGLESAFPLVCGLVHEGVLTPGGAIAALTWNPARILDVPVGRLQEGAPATFTLVDPNAEYVIDADSFQSKSRNCPFHGRRVKGRVLLTAVEGKAAFVYRKP</sequence>
<dbReference type="EC" id="3.5.2.3" evidence="6"/>
<dbReference type="SUPFAM" id="SSF51338">
    <property type="entry name" value="Composite domain of metallo-dependent hydrolases"/>
    <property type="match status" value="1"/>
</dbReference>
<feature type="binding site" evidence="6">
    <location>
        <position position="238"/>
    </location>
    <ligand>
        <name>Zn(2+)</name>
        <dbReference type="ChEBI" id="CHEBI:29105"/>
        <label>2</label>
    </ligand>
</feature>
<dbReference type="Gene3D" id="3.20.20.140">
    <property type="entry name" value="Metal-dependent hydrolases"/>
    <property type="match status" value="1"/>
</dbReference>
<feature type="active site" evidence="6">
    <location>
        <position position="311"/>
    </location>
</feature>
<feature type="binding site" evidence="6">
    <location>
        <position position="68"/>
    </location>
    <ligand>
        <name>Zn(2+)</name>
        <dbReference type="ChEBI" id="CHEBI:29105"/>
        <label>1</label>
    </ligand>
</feature>
<dbReference type="GO" id="GO:0004151">
    <property type="term" value="F:dihydroorotase activity"/>
    <property type="evidence" value="ECO:0007669"/>
    <property type="project" value="UniProtKB-UniRule"/>
</dbReference>
<dbReference type="NCBIfam" id="TIGR00857">
    <property type="entry name" value="pyrC_multi"/>
    <property type="match status" value="1"/>
</dbReference>
<keyword evidence="3 6" id="KW-0479">Metal-binding</keyword>
<dbReference type="GO" id="GO:0044205">
    <property type="term" value="P:'de novo' UMP biosynthetic process"/>
    <property type="evidence" value="ECO:0007669"/>
    <property type="project" value="UniProtKB-UniRule"/>
</dbReference>
<dbReference type="PROSITE" id="PS00482">
    <property type="entry name" value="DIHYDROOROTASE_1"/>
    <property type="match status" value="1"/>
</dbReference>
<dbReference type="GO" id="GO:0005737">
    <property type="term" value="C:cytoplasm"/>
    <property type="evidence" value="ECO:0007669"/>
    <property type="project" value="TreeGrafter"/>
</dbReference>
<feature type="binding site" evidence="6">
    <location>
        <position position="100"/>
    </location>
    <ligand>
        <name>substrate</name>
    </ligand>
</feature>
<feature type="binding site" evidence="6">
    <location>
        <position position="158"/>
    </location>
    <ligand>
        <name>Zn(2+)</name>
        <dbReference type="ChEBI" id="CHEBI:29105"/>
        <label>2</label>
    </ligand>
</feature>
<dbReference type="InterPro" id="IPR032466">
    <property type="entry name" value="Metal_Hydrolase"/>
</dbReference>
<evidence type="ECO:0000259" key="7">
    <source>
        <dbReference type="Pfam" id="PF12890"/>
    </source>
</evidence>
<feature type="binding site" evidence="6">
    <location>
        <begin position="68"/>
        <end position="70"/>
    </location>
    <ligand>
        <name>substrate</name>
    </ligand>
</feature>
<name>A0A4P8L620_9BACT</name>
<dbReference type="Gene3D" id="2.30.40.10">
    <property type="entry name" value="Urease, subunit C, domain 1"/>
    <property type="match status" value="1"/>
</dbReference>
<evidence type="ECO:0000313" key="8">
    <source>
        <dbReference type="EMBL" id="QCQ23507.1"/>
    </source>
</evidence>
<protein>
    <recommendedName>
        <fullName evidence="6">Dihydroorotase</fullName>
        <shortName evidence="6">DHOase</shortName>
        <ecNumber evidence="6">3.5.2.3</ecNumber>
    </recommendedName>
</protein>
<dbReference type="KEGG" id="dax:FDQ92_08330"/>
<dbReference type="SUPFAM" id="SSF51556">
    <property type="entry name" value="Metallo-dependent hydrolases"/>
    <property type="match status" value="1"/>
</dbReference>
<proteinExistence type="inferred from homology"/>
<feature type="binding site" evidence="6">
    <location>
        <position position="66"/>
    </location>
    <ligand>
        <name>Zn(2+)</name>
        <dbReference type="ChEBI" id="CHEBI:29105"/>
        <label>1</label>
    </ligand>
</feature>
<dbReference type="CDD" id="cd01317">
    <property type="entry name" value="DHOase_IIa"/>
    <property type="match status" value="1"/>
</dbReference>
<dbReference type="PANTHER" id="PTHR43668:SF2">
    <property type="entry name" value="ALLANTOINASE"/>
    <property type="match status" value="1"/>
</dbReference>
<dbReference type="PROSITE" id="PS00483">
    <property type="entry name" value="DIHYDROOROTASE_2"/>
    <property type="match status" value="1"/>
</dbReference>